<evidence type="ECO:0000256" key="2">
    <source>
        <dbReference type="SAM" id="MobiDB-lite"/>
    </source>
</evidence>
<evidence type="ECO:0000313" key="4">
    <source>
        <dbReference type="EMBL" id="KAL0912140.1"/>
    </source>
</evidence>
<name>A0ABD0UI39_DENTH</name>
<protein>
    <recommendedName>
        <fullName evidence="3">CCHC-type domain-containing protein</fullName>
    </recommendedName>
</protein>
<dbReference type="InterPro" id="IPR040256">
    <property type="entry name" value="At4g02000-like"/>
</dbReference>
<dbReference type="PANTHER" id="PTHR31286">
    <property type="entry name" value="GLYCINE-RICH CELL WALL STRUCTURAL PROTEIN 1.8-LIKE"/>
    <property type="match status" value="1"/>
</dbReference>
<dbReference type="PROSITE" id="PS50158">
    <property type="entry name" value="ZF_CCHC"/>
    <property type="match status" value="1"/>
</dbReference>
<sequence>MLAEDLRPSASSPLIEANLHASSGLLAANRISPSDDEIRRRRTRGELVISDHLLLNPSQQSIVIGKGKGIEEEVECKTPKKSSGLNLANKFDPDASTSGMDLIVNRFGNPNAIPVLGSKINADFLNSNQNQDQIHPPVVEVSGMGEKVNENLSRGINDVSKLSNPWKINNYIHLNFNEENVKLSVDGMAVKLDDTSVALNAKRLELSLVTKVFGKVLPPHVVAWELRKQWTRFGPFHFTTLGEGWYLCSFKSLDSLDGVLSGGPWFVNSHIVGMEKWSTEFSPNSMKGLSSPIWIRMPHLPLHCWDEKNVGLIASRIGTPLMIDGNMFQWGKREFARICVRVKLDIPLPLGVWVEGAAGRFFQKIEYERISDFCYGCGMLGHVKDRCKIIKGAKENVKAGAIDPAGQVESITSKKDMVVEGQDSYGPWIHVKHKRNKMKAAFRADPLVGKNNQGPLVSNGKVIAVDLRKKVSLEANKVVEDGVKGLSKDEITAGKELYQNLNDGVQVGHSGNTEINISVCEKVSNQFEPLIEQGGGGSDSEKNSVLKKN</sequence>
<keyword evidence="1" id="KW-0863">Zinc-finger</keyword>
<feature type="region of interest" description="Disordered" evidence="2">
    <location>
        <begin position="530"/>
        <end position="549"/>
    </location>
</feature>
<comment type="caution">
    <text evidence="4">The sequence shown here is derived from an EMBL/GenBank/DDBJ whole genome shotgun (WGS) entry which is preliminary data.</text>
</comment>
<evidence type="ECO:0000259" key="3">
    <source>
        <dbReference type="PROSITE" id="PS50158"/>
    </source>
</evidence>
<dbReference type="InterPro" id="IPR025836">
    <property type="entry name" value="Zn_knuckle_CX2CX4HX4C"/>
</dbReference>
<proteinExistence type="predicted"/>
<evidence type="ECO:0000313" key="5">
    <source>
        <dbReference type="Proteomes" id="UP001552299"/>
    </source>
</evidence>
<gene>
    <name evidence="4" type="ORF">M5K25_018093</name>
</gene>
<evidence type="ECO:0000256" key="1">
    <source>
        <dbReference type="PROSITE-ProRule" id="PRU00047"/>
    </source>
</evidence>
<feature type="compositionally biased region" description="Basic and acidic residues" evidence="2">
    <location>
        <begin position="539"/>
        <end position="549"/>
    </location>
</feature>
<accession>A0ABD0UI39</accession>
<dbReference type="Pfam" id="PF14111">
    <property type="entry name" value="DUF4283"/>
    <property type="match status" value="1"/>
</dbReference>
<dbReference type="Proteomes" id="UP001552299">
    <property type="component" value="Unassembled WGS sequence"/>
</dbReference>
<dbReference type="PANTHER" id="PTHR31286:SF99">
    <property type="entry name" value="DUF4283 DOMAIN-CONTAINING PROTEIN"/>
    <property type="match status" value="1"/>
</dbReference>
<keyword evidence="1" id="KW-0479">Metal-binding</keyword>
<keyword evidence="1" id="KW-0862">Zinc</keyword>
<keyword evidence="5" id="KW-1185">Reference proteome</keyword>
<organism evidence="4 5">
    <name type="scientific">Dendrobium thyrsiflorum</name>
    <name type="common">Pinecone-like raceme dendrobium</name>
    <name type="synonym">Orchid</name>
    <dbReference type="NCBI Taxonomy" id="117978"/>
    <lineage>
        <taxon>Eukaryota</taxon>
        <taxon>Viridiplantae</taxon>
        <taxon>Streptophyta</taxon>
        <taxon>Embryophyta</taxon>
        <taxon>Tracheophyta</taxon>
        <taxon>Spermatophyta</taxon>
        <taxon>Magnoliopsida</taxon>
        <taxon>Liliopsida</taxon>
        <taxon>Asparagales</taxon>
        <taxon>Orchidaceae</taxon>
        <taxon>Epidendroideae</taxon>
        <taxon>Malaxideae</taxon>
        <taxon>Dendrobiinae</taxon>
        <taxon>Dendrobium</taxon>
    </lineage>
</organism>
<dbReference type="AlphaFoldDB" id="A0ABD0UI39"/>
<dbReference type="GO" id="GO:0008270">
    <property type="term" value="F:zinc ion binding"/>
    <property type="evidence" value="ECO:0007669"/>
    <property type="project" value="UniProtKB-KW"/>
</dbReference>
<feature type="domain" description="CCHC-type" evidence="3">
    <location>
        <begin position="374"/>
        <end position="388"/>
    </location>
</feature>
<dbReference type="InterPro" id="IPR025558">
    <property type="entry name" value="DUF4283"/>
</dbReference>
<dbReference type="Pfam" id="PF14392">
    <property type="entry name" value="zf-CCHC_4"/>
    <property type="match status" value="1"/>
</dbReference>
<dbReference type="EMBL" id="JANQDX010000014">
    <property type="protein sequence ID" value="KAL0912140.1"/>
    <property type="molecule type" value="Genomic_DNA"/>
</dbReference>
<dbReference type="InterPro" id="IPR001878">
    <property type="entry name" value="Znf_CCHC"/>
</dbReference>
<reference evidence="4 5" key="1">
    <citation type="journal article" date="2024" name="Plant Biotechnol. J.">
        <title>Dendrobium thyrsiflorum genome and its molecular insights into genes involved in important horticultural traits.</title>
        <authorList>
            <person name="Chen B."/>
            <person name="Wang J.Y."/>
            <person name="Zheng P.J."/>
            <person name="Li K.L."/>
            <person name="Liang Y.M."/>
            <person name="Chen X.F."/>
            <person name="Zhang C."/>
            <person name="Zhao X."/>
            <person name="He X."/>
            <person name="Zhang G.Q."/>
            <person name="Liu Z.J."/>
            <person name="Xu Q."/>
        </authorList>
    </citation>
    <scope>NUCLEOTIDE SEQUENCE [LARGE SCALE GENOMIC DNA]</scope>
    <source>
        <strain evidence="4">GZMU011</strain>
    </source>
</reference>